<feature type="compositionally biased region" description="Basic residues" evidence="1">
    <location>
        <begin position="77"/>
        <end position="96"/>
    </location>
</feature>
<feature type="compositionally biased region" description="Low complexity" evidence="1">
    <location>
        <begin position="137"/>
        <end position="166"/>
    </location>
</feature>
<dbReference type="OrthoDB" id="547686at2759"/>
<protein>
    <submittedName>
        <fullName evidence="2">Uncharacterized protein</fullName>
    </submittedName>
</protein>
<gene>
    <name evidence="2" type="ORF">HXX76_000095</name>
</gene>
<reference evidence="2" key="1">
    <citation type="journal article" date="2020" name="bioRxiv">
        <title>Comparative genomics of Chlamydomonas.</title>
        <authorList>
            <person name="Craig R.J."/>
            <person name="Hasan A.R."/>
            <person name="Ness R.W."/>
            <person name="Keightley P.D."/>
        </authorList>
    </citation>
    <scope>NUCLEOTIDE SEQUENCE</scope>
    <source>
        <strain evidence="2">SAG 7.73</strain>
    </source>
</reference>
<organism evidence="2 3">
    <name type="scientific">Chlamydomonas incerta</name>
    <dbReference type="NCBI Taxonomy" id="51695"/>
    <lineage>
        <taxon>Eukaryota</taxon>
        <taxon>Viridiplantae</taxon>
        <taxon>Chlorophyta</taxon>
        <taxon>core chlorophytes</taxon>
        <taxon>Chlorophyceae</taxon>
        <taxon>CS clade</taxon>
        <taxon>Chlamydomonadales</taxon>
        <taxon>Chlamydomonadaceae</taxon>
        <taxon>Chlamydomonas</taxon>
    </lineage>
</organism>
<accession>A0A836B2K9</accession>
<feature type="compositionally biased region" description="Low complexity" evidence="1">
    <location>
        <begin position="230"/>
        <end position="282"/>
    </location>
</feature>
<feature type="compositionally biased region" description="Basic and acidic residues" evidence="1">
    <location>
        <begin position="109"/>
        <end position="124"/>
    </location>
</feature>
<sequence>MLSEGVSLLFGGVRWFWRHRKTAAPQQQQQQQQHNGVGFGNLPGMHPSSASHSHGSQPSSAPGWPHHAGGPAAYGAPHHHGTAQQHHVPHAHHQHQPHPQQQQHAAMRSGDHHAPVMRSVDHHARPAAPMPPSPGRQSQQQTWQAHAPQPQQHQQHQPHPGQAWQPAHTGVPVAAAVHASHSDLTTPDLDFESDLEADARIPAFAAQASPQGVSTNGAMPFAAHGPGAMHQPVHQPPVGQQQQQQQHMPHHAPAQPAAFASHVAHPPAPQAQPQKPQQRPRPVAGTVDAECHIRNWDEPECTTRRGHRPLSELMNNGQ</sequence>
<feature type="compositionally biased region" description="Polar residues" evidence="1">
    <location>
        <begin position="208"/>
        <end position="217"/>
    </location>
</feature>
<proteinExistence type="predicted"/>
<evidence type="ECO:0000313" key="2">
    <source>
        <dbReference type="EMBL" id="KAG2445479.1"/>
    </source>
</evidence>
<evidence type="ECO:0000313" key="3">
    <source>
        <dbReference type="Proteomes" id="UP000650467"/>
    </source>
</evidence>
<feature type="compositionally biased region" description="Basic and acidic residues" evidence="1">
    <location>
        <begin position="289"/>
        <end position="303"/>
    </location>
</feature>
<name>A0A836B2K9_CHLIN</name>
<dbReference type="EMBL" id="JAEHOC010000001">
    <property type="protein sequence ID" value="KAG2445479.1"/>
    <property type="molecule type" value="Genomic_DNA"/>
</dbReference>
<dbReference type="Proteomes" id="UP000650467">
    <property type="component" value="Unassembled WGS sequence"/>
</dbReference>
<dbReference type="AlphaFoldDB" id="A0A836B2K9"/>
<comment type="caution">
    <text evidence="2">The sequence shown here is derived from an EMBL/GenBank/DDBJ whole genome shotgun (WGS) entry which is preliminary data.</text>
</comment>
<feature type="compositionally biased region" description="Low complexity" evidence="1">
    <location>
        <begin position="97"/>
        <end position="106"/>
    </location>
</feature>
<feature type="region of interest" description="Disordered" evidence="1">
    <location>
        <begin position="206"/>
        <end position="318"/>
    </location>
</feature>
<feature type="region of interest" description="Disordered" evidence="1">
    <location>
        <begin position="21"/>
        <end position="166"/>
    </location>
</feature>
<feature type="compositionally biased region" description="Low complexity" evidence="1">
    <location>
        <begin position="46"/>
        <end position="76"/>
    </location>
</feature>
<keyword evidence="3" id="KW-1185">Reference proteome</keyword>
<evidence type="ECO:0000256" key="1">
    <source>
        <dbReference type="SAM" id="MobiDB-lite"/>
    </source>
</evidence>